<dbReference type="Proteomes" id="UP001446871">
    <property type="component" value="Unassembled WGS sequence"/>
</dbReference>
<feature type="region of interest" description="Disordered" evidence="1">
    <location>
        <begin position="1"/>
        <end position="85"/>
    </location>
</feature>
<comment type="caution">
    <text evidence="2">The sequence shown here is derived from an EMBL/GenBank/DDBJ whole genome shotgun (WGS) entry which is preliminary data.</text>
</comment>
<dbReference type="EMBL" id="JAQQWM010000008">
    <property type="protein sequence ID" value="KAK8054117.1"/>
    <property type="molecule type" value="Genomic_DNA"/>
</dbReference>
<feature type="compositionally biased region" description="Basic and acidic residues" evidence="1">
    <location>
        <begin position="13"/>
        <end position="25"/>
    </location>
</feature>
<protein>
    <submittedName>
        <fullName evidence="2">Conidiation protein 6-domain-containing protein</fullName>
    </submittedName>
</protein>
<reference evidence="2 3" key="1">
    <citation type="submission" date="2023-01" db="EMBL/GenBank/DDBJ databases">
        <title>Analysis of 21 Apiospora genomes using comparative genomics revels a genus with tremendous synthesis potential of carbohydrate active enzymes and secondary metabolites.</title>
        <authorList>
            <person name="Sorensen T."/>
        </authorList>
    </citation>
    <scope>NUCLEOTIDE SEQUENCE [LARGE SCALE GENOMIC DNA]</scope>
    <source>
        <strain evidence="2 3">CBS 83171</strain>
    </source>
</reference>
<name>A0ABR1U5F5_9PEZI</name>
<organism evidence="2 3">
    <name type="scientific">Apiospora saccharicola</name>
    <dbReference type="NCBI Taxonomy" id="335842"/>
    <lineage>
        <taxon>Eukaryota</taxon>
        <taxon>Fungi</taxon>
        <taxon>Dikarya</taxon>
        <taxon>Ascomycota</taxon>
        <taxon>Pezizomycotina</taxon>
        <taxon>Sordariomycetes</taxon>
        <taxon>Xylariomycetidae</taxon>
        <taxon>Amphisphaeriales</taxon>
        <taxon>Apiosporaceae</taxon>
        <taxon>Apiospora</taxon>
    </lineage>
</organism>
<evidence type="ECO:0000313" key="3">
    <source>
        <dbReference type="Proteomes" id="UP001446871"/>
    </source>
</evidence>
<feature type="compositionally biased region" description="Polar residues" evidence="1">
    <location>
        <begin position="1"/>
        <end position="12"/>
    </location>
</feature>
<dbReference type="InterPro" id="IPR018824">
    <property type="entry name" value="Conidiation-specific_6"/>
</dbReference>
<keyword evidence="3" id="KW-1185">Reference proteome</keyword>
<evidence type="ECO:0000313" key="2">
    <source>
        <dbReference type="EMBL" id="KAK8054117.1"/>
    </source>
</evidence>
<feature type="compositionally biased region" description="Basic and acidic residues" evidence="1">
    <location>
        <begin position="42"/>
        <end position="52"/>
    </location>
</feature>
<evidence type="ECO:0000256" key="1">
    <source>
        <dbReference type="SAM" id="MobiDB-lite"/>
    </source>
</evidence>
<proteinExistence type="predicted"/>
<sequence>MDSAGAKSTMSRNMEELTQGKEDISHSVQGHKANLSNPNTSEKSKDNSRKVIDSLGGDAAHYGDQDQPRTKSAAQEIDGSRAMLK</sequence>
<accession>A0ABR1U5F5</accession>
<dbReference type="Pfam" id="PF10346">
    <property type="entry name" value="Con-6"/>
    <property type="match status" value="1"/>
</dbReference>
<gene>
    <name evidence="2" type="ORF">PG996_013418</name>
</gene>